<comment type="caution">
    <text evidence="1">The sequence shown here is derived from an EMBL/GenBank/DDBJ whole genome shotgun (WGS) entry which is preliminary data.</text>
</comment>
<gene>
    <name evidence="1" type="ORF">SDC9_175817</name>
</gene>
<protein>
    <submittedName>
        <fullName evidence="1">Uncharacterized protein</fullName>
    </submittedName>
</protein>
<proteinExistence type="predicted"/>
<sequence>MPGDHLGIPFGGIQAGADGSCSHVDLIQERPGDPHPFDILSHTLGPSDEFLPQRHGNGVLKLGSPHLQNIAKLPALFL</sequence>
<dbReference type="EMBL" id="VSSQ01078645">
    <property type="protein sequence ID" value="MPN28376.1"/>
    <property type="molecule type" value="Genomic_DNA"/>
</dbReference>
<accession>A0A645GQB3</accession>
<name>A0A645GQB3_9ZZZZ</name>
<organism evidence="1">
    <name type="scientific">bioreactor metagenome</name>
    <dbReference type="NCBI Taxonomy" id="1076179"/>
    <lineage>
        <taxon>unclassified sequences</taxon>
        <taxon>metagenomes</taxon>
        <taxon>ecological metagenomes</taxon>
    </lineage>
</organism>
<evidence type="ECO:0000313" key="1">
    <source>
        <dbReference type="EMBL" id="MPN28376.1"/>
    </source>
</evidence>
<dbReference type="AlphaFoldDB" id="A0A645GQB3"/>
<reference evidence="1" key="1">
    <citation type="submission" date="2019-08" db="EMBL/GenBank/DDBJ databases">
        <authorList>
            <person name="Kucharzyk K."/>
            <person name="Murdoch R.W."/>
            <person name="Higgins S."/>
            <person name="Loffler F."/>
        </authorList>
    </citation>
    <scope>NUCLEOTIDE SEQUENCE</scope>
</reference>